<evidence type="ECO:0000256" key="1">
    <source>
        <dbReference type="ARBA" id="ARBA00004567"/>
    </source>
</evidence>
<evidence type="ECO:0000256" key="5">
    <source>
        <dbReference type="ARBA" id="ARBA00023010"/>
    </source>
</evidence>
<dbReference type="GO" id="GO:0015031">
    <property type="term" value="P:protein transport"/>
    <property type="evidence" value="ECO:0007669"/>
    <property type="project" value="UniProtKB-KW"/>
</dbReference>
<dbReference type="GO" id="GO:0051028">
    <property type="term" value="P:mRNA transport"/>
    <property type="evidence" value="ECO:0007669"/>
    <property type="project" value="UniProtKB-KW"/>
</dbReference>
<dbReference type="PANTHER" id="PTHR13437">
    <property type="entry name" value="NUCLEOPORIN P58/P45 NUCLEOPORIN-LIKE PROTEIN 1"/>
    <property type="match status" value="1"/>
</dbReference>
<dbReference type="GO" id="GO:0017056">
    <property type="term" value="F:structural constituent of nuclear pore"/>
    <property type="evidence" value="ECO:0007669"/>
    <property type="project" value="InterPro"/>
</dbReference>
<dbReference type="EC" id="1.8.5.7" evidence="9"/>
<evidence type="ECO:0000313" key="10">
    <source>
        <dbReference type="Proteomes" id="UP001151518"/>
    </source>
</evidence>
<name>A0A9W8G273_9FUNG</name>
<gene>
    <name evidence="9" type="primary">NUP49</name>
    <name evidence="9" type="ORF">GGI25_005497</name>
</gene>
<dbReference type="InterPro" id="IPR024882">
    <property type="entry name" value="NUP58/p45/49"/>
</dbReference>
<dbReference type="Proteomes" id="UP001151518">
    <property type="component" value="Unassembled WGS sequence"/>
</dbReference>
<comment type="subcellular location">
    <subcellularLocation>
        <location evidence="1">Nucleus</location>
        <location evidence="1">Nuclear pore complex</location>
    </subcellularLocation>
</comment>
<evidence type="ECO:0000313" key="9">
    <source>
        <dbReference type="EMBL" id="KAJ2671483.1"/>
    </source>
</evidence>
<evidence type="ECO:0000256" key="2">
    <source>
        <dbReference type="ARBA" id="ARBA00022448"/>
    </source>
</evidence>
<evidence type="ECO:0000256" key="6">
    <source>
        <dbReference type="ARBA" id="ARBA00023132"/>
    </source>
</evidence>
<keyword evidence="2" id="KW-0813">Transport</keyword>
<dbReference type="Pfam" id="PF13634">
    <property type="entry name" value="Nucleoporin_FG"/>
    <property type="match status" value="1"/>
</dbReference>
<feature type="region of interest" description="Disordered" evidence="8">
    <location>
        <begin position="28"/>
        <end position="49"/>
    </location>
</feature>
<keyword evidence="6" id="KW-0906">Nuclear pore complex</keyword>
<sequence>MFGFKTPAANNTGMQMFGNSGAAFGGGTSNSEFGQSKPPSSSFGGAGVNAPTTFGGTNAGSSLFGTGNSAPTTNLFGASSSTKSTAPASSGFFGASTTTSAVAPTTNLFGASATASAAPASSGLFGASTTGTSTAPAPSSLFGASSTSAAPAPSSLFGAPSTSTAPASSGLFGASSVPAAPTTSLFGAPNTSAPSSFGAPASTPANITRKTKFVDLPTDMQKLLEAIEKQKQVQVQIGNSIMVGETEKDVRQLTQRVQRSLEQLEVVKMTLMGDQDHVENTKGNVQFAIKHAEKAASLVAHATDDGSWAQSGLTPLQVANRQRALLALQTPAPETDNSGHSSDPFEAVRRIQIASINYDVASEYYWAWVTRVEAAAVLLAERIDQLERHIAGAMAREDEDSGVRMSPKALADVLQYQNDAFLAIAGKVAALDDDMRRLGKKLGIKVGE</sequence>
<evidence type="ECO:0000256" key="8">
    <source>
        <dbReference type="SAM" id="MobiDB-lite"/>
    </source>
</evidence>
<dbReference type="OrthoDB" id="2538017at2759"/>
<keyword evidence="3" id="KW-0509">mRNA transport</keyword>
<dbReference type="Gene3D" id="6.10.140.1350">
    <property type="match status" value="1"/>
</dbReference>
<keyword evidence="5" id="KW-0811">Translocation</keyword>
<evidence type="ECO:0000256" key="3">
    <source>
        <dbReference type="ARBA" id="ARBA00022816"/>
    </source>
</evidence>
<dbReference type="InterPro" id="IPR025574">
    <property type="entry name" value="Nucleoporin_FG_rpt"/>
</dbReference>
<keyword evidence="9" id="KW-0560">Oxidoreductase</keyword>
<dbReference type="GO" id="GO:0005643">
    <property type="term" value="C:nuclear pore"/>
    <property type="evidence" value="ECO:0007669"/>
    <property type="project" value="UniProtKB-SubCell"/>
</dbReference>
<reference evidence="9" key="1">
    <citation type="submission" date="2022-07" db="EMBL/GenBank/DDBJ databases">
        <title>Phylogenomic reconstructions and comparative analyses of Kickxellomycotina fungi.</title>
        <authorList>
            <person name="Reynolds N.K."/>
            <person name="Stajich J.E."/>
            <person name="Barry K."/>
            <person name="Grigoriev I.V."/>
            <person name="Crous P."/>
            <person name="Smith M.E."/>
        </authorList>
    </citation>
    <scope>NUCLEOTIDE SEQUENCE</scope>
    <source>
        <strain evidence="9">NRRL 3115</strain>
    </source>
</reference>
<dbReference type="GO" id="GO:0016491">
    <property type="term" value="F:oxidoreductase activity"/>
    <property type="evidence" value="ECO:0007669"/>
    <property type="project" value="UniProtKB-KW"/>
</dbReference>
<dbReference type="GO" id="GO:0008139">
    <property type="term" value="F:nuclear localization sequence binding"/>
    <property type="evidence" value="ECO:0007669"/>
    <property type="project" value="InterPro"/>
</dbReference>
<protein>
    <submittedName>
        <fullName evidence="9">Nucleoporin nup49/NSP49 (Nuclear pore protein nup49/NSP49)</fullName>
        <ecNumber evidence="9">1.8.5.7</ecNumber>
    </submittedName>
</protein>
<dbReference type="PANTHER" id="PTHR13437:SF2">
    <property type="entry name" value="NUCLEOPORIN P58_P45"/>
    <property type="match status" value="1"/>
</dbReference>
<proteinExistence type="predicted"/>
<dbReference type="EMBL" id="JANBTW010000102">
    <property type="protein sequence ID" value="KAJ2671483.1"/>
    <property type="molecule type" value="Genomic_DNA"/>
</dbReference>
<feature type="compositionally biased region" description="Polar residues" evidence="8">
    <location>
        <begin position="29"/>
        <end position="43"/>
    </location>
</feature>
<accession>A0A9W8G273</accession>
<organism evidence="9 10">
    <name type="scientific">Coemansia spiralis</name>
    <dbReference type="NCBI Taxonomy" id="417178"/>
    <lineage>
        <taxon>Eukaryota</taxon>
        <taxon>Fungi</taxon>
        <taxon>Fungi incertae sedis</taxon>
        <taxon>Zoopagomycota</taxon>
        <taxon>Kickxellomycotina</taxon>
        <taxon>Kickxellomycetes</taxon>
        <taxon>Kickxellales</taxon>
        <taxon>Kickxellaceae</taxon>
        <taxon>Coemansia</taxon>
    </lineage>
</organism>
<evidence type="ECO:0000256" key="4">
    <source>
        <dbReference type="ARBA" id="ARBA00022927"/>
    </source>
</evidence>
<keyword evidence="4" id="KW-0653">Protein transport</keyword>
<keyword evidence="7" id="KW-0539">Nucleus</keyword>
<evidence type="ECO:0000256" key="7">
    <source>
        <dbReference type="ARBA" id="ARBA00023242"/>
    </source>
</evidence>
<dbReference type="AlphaFoldDB" id="A0A9W8G273"/>
<comment type="caution">
    <text evidence="9">The sequence shown here is derived from an EMBL/GenBank/DDBJ whole genome shotgun (WGS) entry which is preliminary data.</text>
</comment>